<evidence type="ECO:0000313" key="1">
    <source>
        <dbReference type="EMBL" id="KAK4543971.1"/>
    </source>
</evidence>
<accession>A0AAV9JG10</accession>
<keyword evidence="2" id="KW-1185">Reference proteome</keyword>
<evidence type="ECO:0008006" key="3">
    <source>
        <dbReference type="Google" id="ProtNLM"/>
    </source>
</evidence>
<dbReference type="Proteomes" id="UP001324427">
    <property type="component" value="Unassembled WGS sequence"/>
</dbReference>
<proteinExistence type="predicted"/>
<name>A0AAV9JG10_9PEZI</name>
<dbReference type="Gene3D" id="1.10.510.10">
    <property type="entry name" value="Transferase(Phosphotransferase) domain 1"/>
    <property type="match status" value="1"/>
</dbReference>
<gene>
    <name evidence="1" type="ORF">LTR36_004745</name>
</gene>
<dbReference type="SUPFAM" id="SSF56112">
    <property type="entry name" value="Protein kinase-like (PK-like)"/>
    <property type="match status" value="1"/>
</dbReference>
<dbReference type="EMBL" id="JAVFHQ010000028">
    <property type="protein sequence ID" value="KAK4543971.1"/>
    <property type="molecule type" value="Genomic_DNA"/>
</dbReference>
<sequence>MRPQEQVNNYPDVNLRAMFEITSASDVFAVGKTMLCLMARWNCRDGSVIPSRFDQPPIIFPTEVWEKYPNKLVSLVQRCMEMVPDRRITADELLWEITKVVQDYGDEPFNGVPLKFAESEEGEVVQMEPDKYALFAR</sequence>
<dbReference type="InterPro" id="IPR011009">
    <property type="entry name" value="Kinase-like_dom_sf"/>
</dbReference>
<protein>
    <recommendedName>
        <fullName evidence="3">Protein kinase domain-containing protein</fullName>
    </recommendedName>
</protein>
<evidence type="ECO:0000313" key="2">
    <source>
        <dbReference type="Proteomes" id="UP001324427"/>
    </source>
</evidence>
<dbReference type="AlphaFoldDB" id="A0AAV9JG10"/>
<comment type="caution">
    <text evidence="1">The sequence shown here is derived from an EMBL/GenBank/DDBJ whole genome shotgun (WGS) entry which is preliminary data.</text>
</comment>
<reference evidence="1 2" key="1">
    <citation type="submission" date="2021-11" db="EMBL/GenBank/DDBJ databases">
        <title>Black yeast isolated from Biological Soil Crust.</title>
        <authorList>
            <person name="Kurbessoian T."/>
        </authorList>
    </citation>
    <scope>NUCLEOTIDE SEQUENCE [LARGE SCALE GENOMIC DNA]</scope>
    <source>
        <strain evidence="1 2">CCFEE 5522</strain>
    </source>
</reference>
<organism evidence="1 2">
    <name type="scientific">Oleoguttula mirabilis</name>
    <dbReference type="NCBI Taxonomy" id="1507867"/>
    <lineage>
        <taxon>Eukaryota</taxon>
        <taxon>Fungi</taxon>
        <taxon>Dikarya</taxon>
        <taxon>Ascomycota</taxon>
        <taxon>Pezizomycotina</taxon>
        <taxon>Dothideomycetes</taxon>
        <taxon>Dothideomycetidae</taxon>
        <taxon>Mycosphaerellales</taxon>
        <taxon>Teratosphaeriaceae</taxon>
        <taxon>Oleoguttula</taxon>
    </lineage>
</organism>